<dbReference type="InterPro" id="IPR026624">
    <property type="entry name" value="CECR6"/>
</dbReference>
<dbReference type="AlphaFoldDB" id="A0A1D1UQI2"/>
<dbReference type="Pfam" id="PF14997">
    <property type="entry name" value="CECR6_TMEM121"/>
    <property type="match status" value="1"/>
</dbReference>
<dbReference type="OrthoDB" id="5964337at2759"/>
<feature type="transmembrane region" description="Helical" evidence="3">
    <location>
        <begin position="309"/>
        <end position="329"/>
    </location>
</feature>
<dbReference type="PANTHER" id="PTHR47399">
    <property type="entry name" value="TRANSMEMBRANE PROTEIN 121B"/>
    <property type="match status" value="1"/>
</dbReference>
<gene>
    <name evidence="4" type="primary">RvY_04119-1</name>
    <name evidence="4" type="synonym">RvY_04119.1</name>
    <name evidence="4" type="ORF">RvY_04119</name>
</gene>
<proteinExistence type="inferred from homology"/>
<accession>A0A1D1UQI2</accession>
<feature type="transmembrane region" description="Helical" evidence="3">
    <location>
        <begin position="341"/>
        <end position="362"/>
    </location>
</feature>
<keyword evidence="3" id="KW-0472">Membrane</keyword>
<sequence length="424" mass="48681">MAQSWTELLIRSLSIILVVVQAGLLDWYLVYYGGKAALGWIISDVWVLIAFVASYIYADSYFKQSPTTDEETPPQPPPTTDKSTRKKKKLATDPDTNNRDNKTDPIVKPKNFQPMLAVQDEDIDSLDENLQKDAKVQDSKEEDKTEEEDVDENSEWDKFEGYQDLKTKEREAEILEHERLKHLRVGTIRTKYNLGALPLSYISWALYSTILASKMLVIFLTFGDDLDANLLFGSNMLELAFVSTAAIFGLVVASHRKVPKSQVNQRNVISYMQNQVLMDIIDSVELLEFLYEDEPQPEKHPKMELHVRNAILAFVVIQLVIPTLSFYQLSATNFADQDPKLFWSMLQQFCNVFGENIPFLVIRIHMWKNNQHTESTFIFITKNVMEICTNQWEFVGWGRAQVMKCCGKTKSGKAKNRAQNIKVV</sequence>
<comment type="similarity">
    <text evidence="1">Belongs to the TMEM121 family.</text>
</comment>
<protein>
    <submittedName>
        <fullName evidence="4">Uncharacterized protein</fullName>
    </submittedName>
</protein>
<dbReference type="EMBL" id="BDGG01000002">
    <property type="protein sequence ID" value="GAU91964.1"/>
    <property type="molecule type" value="Genomic_DNA"/>
</dbReference>
<feature type="transmembrane region" description="Helical" evidence="3">
    <location>
        <begin position="12"/>
        <end position="31"/>
    </location>
</feature>
<evidence type="ECO:0000313" key="5">
    <source>
        <dbReference type="Proteomes" id="UP000186922"/>
    </source>
</evidence>
<name>A0A1D1UQI2_RAMVA</name>
<feature type="region of interest" description="Disordered" evidence="2">
    <location>
        <begin position="133"/>
        <end position="162"/>
    </location>
</feature>
<feature type="compositionally biased region" description="Basic and acidic residues" evidence="2">
    <location>
        <begin position="133"/>
        <end position="143"/>
    </location>
</feature>
<evidence type="ECO:0000313" key="4">
    <source>
        <dbReference type="EMBL" id="GAU91964.1"/>
    </source>
</evidence>
<evidence type="ECO:0000256" key="1">
    <source>
        <dbReference type="ARBA" id="ARBA00007711"/>
    </source>
</evidence>
<feature type="region of interest" description="Disordered" evidence="2">
    <location>
        <begin position="64"/>
        <end position="111"/>
    </location>
</feature>
<dbReference type="Proteomes" id="UP000186922">
    <property type="component" value="Unassembled WGS sequence"/>
</dbReference>
<feature type="transmembrane region" description="Helical" evidence="3">
    <location>
        <begin position="199"/>
        <end position="222"/>
    </location>
</feature>
<keyword evidence="5" id="KW-1185">Reference proteome</keyword>
<feature type="transmembrane region" description="Helical" evidence="3">
    <location>
        <begin position="37"/>
        <end position="58"/>
    </location>
</feature>
<comment type="caution">
    <text evidence="4">The sequence shown here is derived from an EMBL/GenBank/DDBJ whole genome shotgun (WGS) entry which is preliminary data.</text>
</comment>
<reference evidence="4 5" key="1">
    <citation type="journal article" date="2016" name="Nat. Commun.">
        <title>Extremotolerant tardigrade genome and improved radiotolerance of human cultured cells by tardigrade-unique protein.</title>
        <authorList>
            <person name="Hashimoto T."/>
            <person name="Horikawa D.D."/>
            <person name="Saito Y."/>
            <person name="Kuwahara H."/>
            <person name="Kozuka-Hata H."/>
            <person name="Shin-I T."/>
            <person name="Minakuchi Y."/>
            <person name="Ohishi K."/>
            <person name="Motoyama A."/>
            <person name="Aizu T."/>
            <person name="Enomoto A."/>
            <person name="Kondo K."/>
            <person name="Tanaka S."/>
            <person name="Hara Y."/>
            <person name="Koshikawa S."/>
            <person name="Sagara H."/>
            <person name="Miura T."/>
            <person name="Yokobori S."/>
            <person name="Miyagawa K."/>
            <person name="Suzuki Y."/>
            <person name="Kubo T."/>
            <person name="Oyama M."/>
            <person name="Kohara Y."/>
            <person name="Fujiyama A."/>
            <person name="Arakawa K."/>
            <person name="Katayama T."/>
            <person name="Toyoda A."/>
            <person name="Kunieda T."/>
        </authorList>
    </citation>
    <scope>NUCLEOTIDE SEQUENCE [LARGE SCALE GENOMIC DNA]</scope>
    <source>
        <strain evidence="4 5">YOKOZUNA-1</strain>
    </source>
</reference>
<feature type="transmembrane region" description="Helical" evidence="3">
    <location>
        <begin position="228"/>
        <end position="252"/>
    </location>
</feature>
<dbReference type="PANTHER" id="PTHR47399:SF1">
    <property type="entry name" value="TRANSMEMBRANE PROTEIN 121B"/>
    <property type="match status" value="1"/>
</dbReference>
<feature type="compositionally biased region" description="Basic and acidic residues" evidence="2">
    <location>
        <begin position="90"/>
        <end position="107"/>
    </location>
</feature>
<feature type="compositionally biased region" description="Acidic residues" evidence="2">
    <location>
        <begin position="144"/>
        <end position="154"/>
    </location>
</feature>
<keyword evidence="3" id="KW-0812">Transmembrane</keyword>
<keyword evidence="3" id="KW-1133">Transmembrane helix</keyword>
<organism evidence="4 5">
    <name type="scientific">Ramazzottius varieornatus</name>
    <name type="common">Water bear</name>
    <name type="synonym">Tardigrade</name>
    <dbReference type="NCBI Taxonomy" id="947166"/>
    <lineage>
        <taxon>Eukaryota</taxon>
        <taxon>Metazoa</taxon>
        <taxon>Ecdysozoa</taxon>
        <taxon>Tardigrada</taxon>
        <taxon>Eutardigrada</taxon>
        <taxon>Parachela</taxon>
        <taxon>Hypsibioidea</taxon>
        <taxon>Ramazzottiidae</taxon>
        <taxon>Ramazzottius</taxon>
    </lineage>
</organism>
<evidence type="ECO:0000256" key="3">
    <source>
        <dbReference type="SAM" id="Phobius"/>
    </source>
</evidence>
<dbReference type="InterPro" id="IPR032776">
    <property type="entry name" value="CECR6/TMEM121"/>
</dbReference>
<evidence type="ECO:0000256" key="2">
    <source>
        <dbReference type="SAM" id="MobiDB-lite"/>
    </source>
</evidence>